<dbReference type="Gene3D" id="1.20.120.20">
    <property type="entry name" value="Apolipoprotein"/>
    <property type="match status" value="1"/>
</dbReference>
<reference evidence="2 3" key="1">
    <citation type="submission" date="2020-01" db="EMBL/GenBank/DDBJ databases">
        <authorList>
            <person name="Gupta K D."/>
        </authorList>
    </citation>
    <scope>NUCLEOTIDE SEQUENCE [LARGE SCALE GENOMIC DNA]</scope>
</reference>
<sequence length="366" mass="39759">MSATATETAPPAEQQQHAPEITILTRVASIPVIASSLGSLNDKLSTNAYTRSSYNHAKELSTSAYKLTEPLQIKLAPLIVRADSIANKAVDAVETRYPYPFRAQPEEVATYVRERKDSTVGLIQERVTGVNKAIDDRVKTPALNVVHDIDQRFTPLVDYFESAVSKLNPSEAGPSSPPDAKYQYQRAMALSKTLGDNLYVYSNEQLKHLQAQSVLAQKASETAQSISTVASSSLASAQARIHTLSDTMLAELQKLQTSTSSFAASLQTTFTESTSQLQAQIPQIQQSFADVTAALSATVHDLTEIVKTKDLPLQEKVTRVGQEVRDRVHPLLETLKKGVSEVLARSKVDSEPPKTEGNGNPAPEST</sequence>
<dbReference type="Proteomes" id="UP000467700">
    <property type="component" value="Unassembled WGS sequence"/>
</dbReference>
<name>A0A8S0XFR2_CYCAE</name>
<keyword evidence="3" id="KW-1185">Reference proteome</keyword>
<comment type="caution">
    <text evidence="2">The sequence shown here is derived from an EMBL/GenBank/DDBJ whole genome shotgun (WGS) entry which is preliminary data.</text>
</comment>
<evidence type="ECO:0008006" key="4">
    <source>
        <dbReference type="Google" id="ProtNLM"/>
    </source>
</evidence>
<organism evidence="2 3">
    <name type="scientific">Cyclocybe aegerita</name>
    <name type="common">Black poplar mushroom</name>
    <name type="synonym">Agrocybe aegerita</name>
    <dbReference type="NCBI Taxonomy" id="1973307"/>
    <lineage>
        <taxon>Eukaryota</taxon>
        <taxon>Fungi</taxon>
        <taxon>Dikarya</taxon>
        <taxon>Basidiomycota</taxon>
        <taxon>Agaricomycotina</taxon>
        <taxon>Agaricomycetes</taxon>
        <taxon>Agaricomycetidae</taxon>
        <taxon>Agaricales</taxon>
        <taxon>Agaricineae</taxon>
        <taxon>Bolbitiaceae</taxon>
        <taxon>Cyclocybe</taxon>
    </lineage>
</organism>
<evidence type="ECO:0000313" key="2">
    <source>
        <dbReference type="EMBL" id="CAA7261159.1"/>
    </source>
</evidence>
<feature type="compositionally biased region" description="Basic and acidic residues" evidence="1">
    <location>
        <begin position="343"/>
        <end position="354"/>
    </location>
</feature>
<dbReference type="OrthoDB" id="376826at2759"/>
<dbReference type="SUPFAM" id="SSF58113">
    <property type="entry name" value="Apolipoprotein A-I"/>
    <property type="match status" value="1"/>
</dbReference>
<evidence type="ECO:0000313" key="3">
    <source>
        <dbReference type="Proteomes" id="UP000467700"/>
    </source>
</evidence>
<proteinExistence type="predicted"/>
<dbReference type="EMBL" id="CACVBS010000032">
    <property type="protein sequence ID" value="CAA7261159.1"/>
    <property type="molecule type" value="Genomic_DNA"/>
</dbReference>
<feature type="region of interest" description="Disordered" evidence="1">
    <location>
        <begin position="343"/>
        <end position="366"/>
    </location>
</feature>
<gene>
    <name evidence="2" type="ORF">AAE3_LOCUS3567</name>
</gene>
<protein>
    <recommendedName>
        <fullName evidence="4">Lipid droplet-associated perilipin protein</fullName>
    </recommendedName>
</protein>
<evidence type="ECO:0000256" key="1">
    <source>
        <dbReference type="SAM" id="MobiDB-lite"/>
    </source>
</evidence>
<accession>A0A8S0XFR2</accession>
<dbReference type="AlphaFoldDB" id="A0A8S0XFR2"/>